<comment type="caution">
    <text evidence="2">The sequence shown here is derived from an EMBL/GenBank/DDBJ whole genome shotgun (WGS) entry which is preliminary data.</text>
</comment>
<accession>A0A4Y2BS88</accession>
<protein>
    <submittedName>
        <fullName evidence="2">Uncharacterized protein</fullName>
    </submittedName>
</protein>
<keyword evidence="3" id="KW-1185">Reference proteome</keyword>
<evidence type="ECO:0000256" key="1">
    <source>
        <dbReference type="SAM" id="MobiDB-lite"/>
    </source>
</evidence>
<dbReference type="Proteomes" id="UP000499080">
    <property type="component" value="Unassembled WGS sequence"/>
</dbReference>
<evidence type="ECO:0000313" key="2">
    <source>
        <dbReference type="EMBL" id="GBL94918.1"/>
    </source>
</evidence>
<organism evidence="2 3">
    <name type="scientific">Araneus ventricosus</name>
    <name type="common">Orbweaver spider</name>
    <name type="synonym">Epeira ventricosa</name>
    <dbReference type="NCBI Taxonomy" id="182803"/>
    <lineage>
        <taxon>Eukaryota</taxon>
        <taxon>Metazoa</taxon>
        <taxon>Ecdysozoa</taxon>
        <taxon>Arthropoda</taxon>
        <taxon>Chelicerata</taxon>
        <taxon>Arachnida</taxon>
        <taxon>Araneae</taxon>
        <taxon>Araneomorphae</taxon>
        <taxon>Entelegynae</taxon>
        <taxon>Araneoidea</taxon>
        <taxon>Araneidae</taxon>
        <taxon>Araneus</taxon>
    </lineage>
</organism>
<evidence type="ECO:0000313" key="3">
    <source>
        <dbReference type="Proteomes" id="UP000499080"/>
    </source>
</evidence>
<feature type="region of interest" description="Disordered" evidence="1">
    <location>
        <begin position="76"/>
        <end position="96"/>
    </location>
</feature>
<name>A0A4Y2BS88_ARAVE</name>
<dbReference type="EMBL" id="BGPR01000107">
    <property type="protein sequence ID" value="GBL94918.1"/>
    <property type="molecule type" value="Genomic_DNA"/>
</dbReference>
<proteinExistence type="predicted"/>
<gene>
    <name evidence="2" type="ORF">AVEN_187439_1</name>
</gene>
<sequence>MILMESTFLNQSAERDPVHWHRFRPTHASPAELLLQLLLPSSSKHEPSQLRFPLERESLPPHTHISTPVAFQHLWPGGPNGAVGNPNFRAQRSISQ</sequence>
<dbReference type="AlphaFoldDB" id="A0A4Y2BS88"/>
<reference evidence="2 3" key="1">
    <citation type="journal article" date="2019" name="Sci. Rep.">
        <title>Orb-weaving spider Araneus ventricosus genome elucidates the spidroin gene catalogue.</title>
        <authorList>
            <person name="Kono N."/>
            <person name="Nakamura H."/>
            <person name="Ohtoshi R."/>
            <person name="Moran D.A.P."/>
            <person name="Shinohara A."/>
            <person name="Yoshida Y."/>
            <person name="Fujiwara M."/>
            <person name="Mori M."/>
            <person name="Tomita M."/>
            <person name="Arakawa K."/>
        </authorList>
    </citation>
    <scope>NUCLEOTIDE SEQUENCE [LARGE SCALE GENOMIC DNA]</scope>
</reference>